<dbReference type="EMBL" id="FOXV01000007">
    <property type="protein sequence ID" value="SFQ48876.1"/>
    <property type="molecule type" value="Genomic_DNA"/>
</dbReference>
<gene>
    <name evidence="2" type="ORF">SAMN05421853_10723</name>
</gene>
<dbReference type="InterPro" id="IPR011049">
    <property type="entry name" value="Serralysin-like_metalloprot_C"/>
</dbReference>
<dbReference type="GO" id="GO:0005509">
    <property type="term" value="F:calcium ion binding"/>
    <property type="evidence" value="ECO:0007669"/>
    <property type="project" value="InterPro"/>
</dbReference>
<dbReference type="RefSeq" id="WP_093011898.1">
    <property type="nucleotide sequence ID" value="NZ_FOXV01000007.1"/>
</dbReference>
<dbReference type="SUPFAM" id="SSF51120">
    <property type="entry name" value="beta-Roll"/>
    <property type="match status" value="1"/>
</dbReference>
<sequence length="696" mass="75766">MSVSSRLIAALCLALLAAPSLAARDTVFGQESGPNLATLWLAQAQTETPGEVAAEAAARAPALAMGLNGIHDWSPQQPFLDIFKTSRPWIGHLPGQWGGIETDVLRAGGHIDARGWPLSIPDEAERIEALVLTDRPEEAQELRGAYVLTYEGEGEISVTGLARRVDAAPGRIRFFYEPGPGAVGVSIAALNEDNPIREIRLFREEHEPLLEAGALFNPAWLARIADMRVLRFMDWMETNNSPVTDWDSRPRVEDATYAAWGVPLPVLLRLANEVGADPWFTLPHMADDAYVRAFAESVRDGLDPRLKAYAEYSNEMWNDIFEQARWADRQAEELWGPGDDLRMQFYGKRAAEVMDIWADVFDDAAEARLVRVFATHTGWAGREARALAAPLAFLTLGKMPQDSFDAYAVTGYFLFDFEAQGDALLADLDDAEAAAQEAGEAQGLARVALREHVRETRFNEAFAPFAERLEPNVARLTDEVFPYHAQAAEQAGLDLIMYEGGAHLVPAGHPEAERLAEFLSAFGYSDAMAGLYDQLLSGWSAAGGTLFNAFVDMGRPSQWGIWGHLRHPWDDNPRWQSLLSYNDAAPVPDARGAAVFANGAVAAGTNGDDEIRGSGEEDLILAGPGDDLVISGGGADLLHGGAGEDEARLPGVQSDWTISRDAAGRTLVQSGWLIVRLTDFELLSFEGTTGETISLP</sequence>
<feature type="signal peptide" evidence="1">
    <location>
        <begin position="1"/>
        <end position="22"/>
    </location>
</feature>
<organism evidence="2 3">
    <name type="scientific">Roseivivax halotolerans</name>
    <dbReference type="NCBI Taxonomy" id="93684"/>
    <lineage>
        <taxon>Bacteria</taxon>
        <taxon>Pseudomonadati</taxon>
        <taxon>Pseudomonadota</taxon>
        <taxon>Alphaproteobacteria</taxon>
        <taxon>Rhodobacterales</taxon>
        <taxon>Roseobacteraceae</taxon>
        <taxon>Roseivivax</taxon>
    </lineage>
</organism>
<dbReference type="AlphaFoldDB" id="A0A1I5YXB1"/>
<dbReference type="Gene3D" id="2.150.10.10">
    <property type="entry name" value="Serralysin-like metalloprotease, C-terminal"/>
    <property type="match status" value="1"/>
</dbReference>
<proteinExistence type="predicted"/>
<protein>
    <recommendedName>
        <fullName evidence="4">Hemolysin-type calcium-binding repeat-containing protein</fullName>
    </recommendedName>
</protein>
<evidence type="ECO:0008006" key="4">
    <source>
        <dbReference type="Google" id="ProtNLM"/>
    </source>
</evidence>
<accession>A0A1I5YXB1</accession>
<reference evidence="3" key="1">
    <citation type="submission" date="2016-10" db="EMBL/GenBank/DDBJ databases">
        <authorList>
            <person name="Varghese N."/>
            <person name="Submissions S."/>
        </authorList>
    </citation>
    <scope>NUCLEOTIDE SEQUENCE [LARGE SCALE GENOMIC DNA]</scope>
    <source>
        <strain evidence="3">JCM 10271</strain>
    </source>
</reference>
<dbReference type="Proteomes" id="UP000243106">
    <property type="component" value="Unassembled WGS sequence"/>
</dbReference>
<dbReference type="InterPro" id="IPR001343">
    <property type="entry name" value="Hemolysn_Ca-bd"/>
</dbReference>
<dbReference type="Pfam" id="PF00353">
    <property type="entry name" value="HemolysinCabind"/>
    <property type="match status" value="1"/>
</dbReference>
<name>A0A1I5YXB1_9RHOB</name>
<evidence type="ECO:0000313" key="2">
    <source>
        <dbReference type="EMBL" id="SFQ48876.1"/>
    </source>
</evidence>
<keyword evidence="1" id="KW-0732">Signal</keyword>
<evidence type="ECO:0000313" key="3">
    <source>
        <dbReference type="Proteomes" id="UP000243106"/>
    </source>
</evidence>
<dbReference type="STRING" id="93684.SAMN05421853_10723"/>
<keyword evidence="3" id="KW-1185">Reference proteome</keyword>
<evidence type="ECO:0000256" key="1">
    <source>
        <dbReference type="SAM" id="SignalP"/>
    </source>
</evidence>
<feature type="chain" id="PRO_5017465483" description="Hemolysin-type calcium-binding repeat-containing protein" evidence="1">
    <location>
        <begin position="23"/>
        <end position="696"/>
    </location>
</feature>